<keyword evidence="2" id="KW-0378">Hydrolase</keyword>
<evidence type="ECO:0000313" key="6">
    <source>
        <dbReference type="EMBL" id="KAK3771574.1"/>
    </source>
</evidence>
<proteinExistence type="predicted"/>
<comment type="caution">
    <text evidence="6">The sequence shown here is derived from an EMBL/GenBank/DDBJ whole genome shotgun (WGS) entry which is preliminary data.</text>
</comment>
<dbReference type="PROSITE" id="PS51845">
    <property type="entry name" value="PDEASE_I_2"/>
    <property type="match status" value="1"/>
</dbReference>
<accession>A0AAE0ZLB2</accession>
<dbReference type="InterPro" id="IPR023174">
    <property type="entry name" value="PDEase_CS"/>
</dbReference>
<reference evidence="6" key="1">
    <citation type="journal article" date="2023" name="G3 (Bethesda)">
        <title>A reference genome for the long-term kleptoplast-retaining sea slug Elysia crispata morphotype clarki.</title>
        <authorList>
            <person name="Eastman K.E."/>
            <person name="Pendleton A.L."/>
            <person name="Shaikh M.A."/>
            <person name="Suttiyut T."/>
            <person name="Ogas R."/>
            <person name="Tomko P."/>
            <person name="Gavelis G."/>
            <person name="Widhalm J.R."/>
            <person name="Wisecaver J.H."/>
        </authorList>
    </citation>
    <scope>NUCLEOTIDE SEQUENCE</scope>
    <source>
        <strain evidence="6">ECLA1</strain>
    </source>
</reference>
<evidence type="ECO:0000313" key="7">
    <source>
        <dbReference type="Proteomes" id="UP001283361"/>
    </source>
</evidence>
<dbReference type="Pfam" id="PF00233">
    <property type="entry name" value="PDEase_I"/>
    <property type="match status" value="1"/>
</dbReference>
<evidence type="ECO:0000256" key="1">
    <source>
        <dbReference type="ARBA" id="ARBA00022723"/>
    </source>
</evidence>
<feature type="binding site" evidence="4">
    <location>
        <position position="36"/>
    </location>
    <ligand>
        <name>Zn(2+)</name>
        <dbReference type="ChEBI" id="CHEBI:29105"/>
        <label>1</label>
    </ligand>
</feature>
<dbReference type="Gene3D" id="1.10.1300.10">
    <property type="entry name" value="3'5'-cyclic nucleotide phosphodiesterase, catalytic domain"/>
    <property type="match status" value="1"/>
</dbReference>
<dbReference type="PANTHER" id="PTHR11347">
    <property type="entry name" value="CYCLIC NUCLEOTIDE PHOSPHODIESTERASE"/>
    <property type="match status" value="1"/>
</dbReference>
<sequence length="113" mass="12496">MISSGASDSILCAFSHFLSLVEANYHESNPYHNAVHAADVTQSMHCLLQETEIYNATSDLEKMIALVAALTHDLDHPGVNNAFLMITENHLATLYEVNNFWIAEHLSTGEPLL</sequence>
<protein>
    <recommendedName>
        <fullName evidence="5">PDEase domain-containing protein</fullName>
    </recommendedName>
</protein>
<dbReference type="CDD" id="cd00077">
    <property type="entry name" value="HDc"/>
    <property type="match status" value="1"/>
</dbReference>
<keyword evidence="7" id="KW-1185">Reference proteome</keyword>
<feature type="binding site" evidence="4">
    <location>
        <position position="72"/>
    </location>
    <ligand>
        <name>Zn(2+)</name>
        <dbReference type="ChEBI" id="CHEBI:29105"/>
        <label>1</label>
    </ligand>
</feature>
<feature type="binding site" evidence="4">
    <location>
        <position position="73"/>
    </location>
    <ligand>
        <name>Zn(2+)</name>
        <dbReference type="ChEBI" id="CHEBI:29105"/>
        <label>1</label>
    </ligand>
</feature>
<evidence type="ECO:0000256" key="4">
    <source>
        <dbReference type="PIRSR" id="PIRSR623088-3"/>
    </source>
</evidence>
<keyword evidence="1 4" id="KW-0479">Metal-binding</keyword>
<dbReference type="Proteomes" id="UP001283361">
    <property type="component" value="Unassembled WGS sequence"/>
</dbReference>
<feature type="domain" description="PDEase" evidence="5">
    <location>
        <begin position="1"/>
        <end position="113"/>
    </location>
</feature>
<dbReference type="GO" id="GO:0007165">
    <property type="term" value="P:signal transduction"/>
    <property type="evidence" value="ECO:0007669"/>
    <property type="project" value="InterPro"/>
</dbReference>
<dbReference type="InterPro" id="IPR003607">
    <property type="entry name" value="HD/PDEase_dom"/>
</dbReference>
<gene>
    <name evidence="6" type="ORF">RRG08_050494</name>
</gene>
<dbReference type="EMBL" id="JAWDGP010003715">
    <property type="protein sequence ID" value="KAK3771574.1"/>
    <property type="molecule type" value="Genomic_DNA"/>
</dbReference>
<dbReference type="PRINTS" id="PR00387">
    <property type="entry name" value="PDIESTERASE1"/>
</dbReference>
<feature type="binding site" evidence="4">
    <location>
        <position position="73"/>
    </location>
    <ligand>
        <name>Zn(2+)</name>
        <dbReference type="ChEBI" id="CHEBI:29105"/>
        <label>2</label>
    </ligand>
</feature>
<organism evidence="6 7">
    <name type="scientific">Elysia crispata</name>
    <name type="common">lettuce slug</name>
    <dbReference type="NCBI Taxonomy" id="231223"/>
    <lineage>
        <taxon>Eukaryota</taxon>
        <taxon>Metazoa</taxon>
        <taxon>Spiralia</taxon>
        <taxon>Lophotrochozoa</taxon>
        <taxon>Mollusca</taxon>
        <taxon>Gastropoda</taxon>
        <taxon>Heterobranchia</taxon>
        <taxon>Euthyneura</taxon>
        <taxon>Panpulmonata</taxon>
        <taxon>Sacoglossa</taxon>
        <taxon>Placobranchoidea</taxon>
        <taxon>Plakobranchidae</taxon>
        <taxon>Elysia</taxon>
    </lineage>
</organism>
<dbReference type="InterPro" id="IPR002073">
    <property type="entry name" value="PDEase_catalytic_dom"/>
</dbReference>
<dbReference type="SUPFAM" id="SSF109604">
    <property type="entry name" value="HD-domain/PDEase-like"/>
    <property type="match status" value="1"/>
</dbReference>
<evidence type="ECO:0000256" key="3">
    <source>
        <dbReference type="PIRSR" id="PIRSR623088-1"/>
    </source>
</evidence>
<dbReference type="GO" id="GO:0046872">
    <property type="term" value="F:metal ion binding"/>
    <property type="evidence" value="ECO:0007669"/>
    <property type="project" value="UniProtKB-KW"/>
</dbReference>
<dbReference type="GO" id="GO:0004114">
    <property type="term" value="F:3',5'-cyclic-nucleotide phosphodiesterase activity"/>
    <property type="evidence" value="ECO:0007669"/>
    <property type="project" value="InterPro"/>
</dbReference>
<dbReference type="PROSITE" id="PS00126">
    <property type="entry name" value="PDEASE_I_1"/>
    <property type="match status" value="1"/>
</dbReference>
<evidence type="ECO:0000259" key="5">
    <source>
        <dbReference type="PROSITE" id="PS51845"/>
    </source>
</evidence>
<dbReference type="InterPro" id="IPR036971">
    <property type="entry name" value="PDEase_catalytic_dom_sf"/>
</dbReference>
<name>A0AAE0ZLB2_9GAST</name>
<dbReference type="InterPro" id="IPR023088">
    <property type="entry name" value="PDEase"/>
</dbReference>
<dbReference type="AlphaFoldDB" id="A0AAE0ZLB2"/>
<feature type="active site" description="Proton donor" evidence="3">
    <location>
        <position position="32"/>
    </location>
</feature>
<evidence type="ECO:0000256" key="2">
    <source>
        <dbReference type="ARBA" id="ARBA00022801"/>
    </source>
</evidence>